<accession>A0A6F8Y404</accession>
<dbReference type="KEGG" id="pfla:Pflav_072000"/>
<dbReference type="EMBL" id="AP022870">
    <property type="protein sequence ID" value="BCB80790.1"/>
    <property type="molecule type" value="Genomic_DNA"/>
</dbReference>
<dbReference type="Proteomes" id="UP000502508">
    <property type="component" value="Chromosome"/>
</dbReference>
<dbReference type="AlphaFoldDB" id="A0A6F8Y404"/>
<evidence type="ECO:0000256" key="1">
    <source>
        <dbReference type="SAM" id="MobiDB-lite"/>
    </source>
</evidence>
<reference evidence="2 3" key="1">
    <citation type="submission" date="2020-03" db="EMBL/GenBank/DDBJ databases">
        <title>Whole genome shotgun sequence of Phytohabitans flavus NBRC 107702.</title>
        <authorList>
            <person name="Komaki H."/>
            <person name="Tamura T."/>
        </authorList>
    </citation>
    <scope>NUCLEOTIDE SEQUENCE [LARGE SCALE GENOMIC DNA]</scope>
    <source>
        <strain evidence="2 3">NBRC 107702</strain>
    </source>
</reference>
<evidence type="ECO:0000313" key="3">
    <source>
        <dbReference type="Proteomes" id="UP000502508"/>
    </source>
</evidence>
<feature type="region of interest" description="Disordered" evidence="1">
    <location>
        <begin position="153"/>
        <end position="179"/>
    </location>
</feature>
<keyword evidence="3" id="KW-1185">Reference proteome</keyword>
<reference evidence="2 3" key="2">
    <citation type="submission" date="2020-03" db="EMBL/GenBank/DDBJ databases">
        <authorList>
            <person name="Ichikawa N."/>
            <person name="Kimura A."/>
            <person name="Kitahashi Y."/>
            <person name="Uohara A."/>
        </authorList>
    </citation>
    <scope>NUCLEOTIDE SEQUENCE [LARGE SCALE GENOMIC DNA]</scope>
    <source>
        <strain evidence="2 3">NBRC 107702</strain>
    </source>
</reference>
<protein>
    <submittedName>
        <fullName evidence="2">Uncharacterized protein</fullName>
    </submittedName>
</protein>
<sequence>MVAAEDVYLLDRVVDQQRLEPAQSDQLGGDLVEQHPLLDRLHRGSAAPNGVRVLRDDGHRQPYPLDVLLLGRELAAALPLGQPFGELAPQLTYHGEVGRLRRRGRCRRRRPGREGGHVVTVGGLVAADVHLRQPDRWRGRGRLRLPRARVVGDRLKPHPVPPRAGFASPAVRDDGRGSR</sequence>
<evidence type="ECO:0000313" key="2">
    <source>
        <dbReference type="EMBL" id="BCB80790.1"/>
    </source>
</evidence>
<organism evidence="2 3">
    <name type="scientific">Phytohabitans flavus</name>
    <dbReference type="NCBI Taxonomy" id="1076124"/>
    <lineage>
        <taxon>Bacteria</taxon>
        <taxon>Bacillati</taxon>
        <taxon>Actinomycetota</taxon>
        <taxon>Actinomycetes</taxon>
        <taxon>Micromonosporales</taxon>
        <taxon>Micromonosporaceae</taxon>
    </lineage>
</organism>
<name>A0A6F8Y404_9ACTN</name>
<proteinExistence type="predicted"/>
<gene>
    <name evidence="2" type="ORF">Pflav_072000</name>
</gene>